<sequence>MFFVFVSCLMISPNPGGSQRPNGMGSAGVIILSDVVHVFRVGTRQGVFSSQRRVASSGQWSWMGGEMDEGKAMCMCISDFHLEMLQESDKAHLAMGEGKQRGTVEDTVPRSHCQGLKWMDVEFY</sequence>
<name>A0AAN6TKD1_9PEZI</name>
<feature type="chain" id="PRO_5042813831" evidence="1">
    <location>
        <begin position="19"/>
        <end position="124"/>
    </location>
</feature>
<feature type="signal peptide" evidence="1">
    <location>
        <begin position="1"/>
        <end position="18"/>
    </location>
</feature>
<dbReference type="Proteomes" id="UP001302812">
    <property type="component" value="Unassembled WGS sequence"/>
</dbReference>
<dbReference type="AlphaFoldDB" id="A0AAN6TKD1"/>
<keyword evidence="1" id="KW-0732">Signal</keyword>
<keyword evidence="3" id="KW-1185">Reference proteome</keyword>
<comment type="caution">
    <text evidence="2">The sequence shown here is derived from an EMBL/GenBank/DDBJ whole genome shotgun (WGS) entry which is preliminary data.</text>
</comment>
<reference evidence="2" key="1">
    <citation type="journal article" date="2023" name="Mol. Phylogenet. Evol.">
        <title>Genome-scale phylogeny and comparative genomics of the fungal order Sordariales.</title>
        <authorList>
            <person name="Hensen N."/>
            <person name="Bonometti L."/>
            <person name="Westerberg I."/>
            <person name="Brannstrom I.O."/>
            <person name="Guillou S."/>
            <person name="Cros-Aarteil S."/>
            <person name="Calhoun S."/>
            <person name="Haridas S."/>
            <person name="Kuo A."/>
            <person name="Mondo S."/>
            <person name="Pangilinan J."/>
            <person name="Riley R."/>
            <person name="LaButti K."/>
            <person name="Andreopoulos B."/>
            <person name="Lipzen A."/>
            <person name="Chen C."/>
            <person name="Yan M."/>
            <person name="Daum C."/>
            <person name="Ng V."/>
            <person name="Clum A."/>
            <person name="Steindorff A."/>
            <person name="Ohm R.A."/>
            <person name="Martin F."/>
            <person name="Silar P."/>
            <person name="Natvig D.O."/>
            <person name="Lalanne C."/>
            <person name="Gautier V."/>
            <person name="Ament-Velasquez S.L."/>
            <person name="Kruys A."/>
            <person name="Hutchinson M.I."/>
            <person name="Powell A.J."/>
            <person name="Barry K."/>
            <person name="Miller A.N."/>
            <person name="Grigoriev I.V."/>
            <person name="Debuchy R."/>
            <person name="Gladieux P."/>
            <person name="Hiltunen Thoren M."/>
            <person name="Johannesson H."/>
        </authorList>
    </citation>
    <scope>NUCLEOTIDE SEQUENCE</scope>
    <source>
        <strain evidence="2">CBS 508.74</strain>
    </source>
</reference>
<dbReference type="GeneID" id="89933623"/>
<evidence type="ECO:0000313" key="2">
    <source>
        <dbReference type="EMBL" id="KAK4115666.1"/>
    </source>
</evidence>
<accession>A0AAN6TKD1</accession>
<dbReference type="EMBL" id="MU853334">
    <property type="protein sequence ID" value="KAK4115666.1"/>
    <property type="molecule type" value="Genomic_DNA"/>
</dbReference>
<organism evidence="2 3">
    <name type="scientific">Canariomyces notabilis</name>
    <dbReference type="NCBI Taxonomy" id="2074819"/>
    <lineage>
        <taxon>Eukaryota</taxon>
        <taxon>Fungi</taxon>
        <taxon>Dikarya</taxon>
        <taxon>Ascomycota</taxon>
        <taxon>Pezizomycotina</taxon>
        <taxon>Sordariomycetes</taxon>
        <taxon>Sordariomycetidae</taxon>
        <taxon>Sordariales</taxon>
        <taxon>Chaetomiaceae</taxon>
        <taxon>Canariomyces</taxon>
    </lineage>
</organism>
<evidence type="ECO:0000313" key="3">
    <source>
        <dbReference type="Proteomes" id="UP001302812"/>
    </source>
</evidence>
<evidence type="ECO:0000256" key="1">
    <source>
        <dbReference type="SAM" id="SignalP"/>
    </source>
</evidence>
<dbReference type="RefSeq" id="XP_064673236.1">
    <property type="nucleotide sequence ID" value="XM_064809499.1"/>
</dbReference>
<gene>
    <name evidence="2" type="ORF">N656DRAFT_391161</name>
</gene>
<reference evidence="2" key="2">
    <citation type="submission" date="2023-05" db="EMBL/GenBank/DDBJ databases">
        <authorList>
            <consortium name="Lawrence Berkeley National Laboratory"/>
            <person name="Steindorff A."/>
            <person name="Hensen N."/>
            <person name="Bonometti L."/>
            <person name="Westerberg I."/>
            <person name="Brannstrom I.O."/>
            <person name="Guillou S."/>
            <person name="Cros-Aarteil S."/>
            <person name="Calhoun S."/>
            <person name="Haridas S."/>
            <person name="Kuo A."/>
            <person name="Mondo S."/>
            <person name="Pangilinan J."/>
            <person name="Riley R."/>
            <person name="Labutti K."/>
            <person name="Andreopoulos B."/>
            <person name="Lipzen A."/>
            <person name="Chen C."/>
            <person name="Yanf M."/>
            <person name="Daum C."/>
            <person name="Ng V."/>
            <person name="Clum A."/>
            <person name="Ohm R."/>
            <person name="Martin F."/>
            <person name="Silar P."/>
            <person name="Natvig D."/>
            <person name="Lalanne C."/>
            <person name="Gautier V."/>
            <person name="Ament-Velasquez S.L."/>
            <person name="Kruys A."/>
            <person name="Hutchinson M.I."/>
            <person name="Powell A.J."/>
            <person name="Barry K."/>
            <person name="Miller A.N."/>
            <person name="Grigoriev I.V."/>
            <person name="Debuchy R."/>
            <person name="Gladieux P."/>
            <person name="Thoren M.H."/>
            <person name="Johannesson H."/>
        </authorList>
    </citation>
    <scope>NUCLEOTIDE SEQUENCE</scope>
    <source>
        <strain evidence="2">CBS 508.74</strain>
    </source>
</reference>
<protein>
    <submittedName>
        <fullName evidence="2">Uncharacterized protein</fullName>
    </submittedName>
</protein>
<proteinExistence type="predicted"/>